<dbReference type="InterPro" id="IPR048284">
    <property type="entry name" value="EryCIII-like_N"/>
</dbReference>
<dbReference type="CDD" id="cd03784">
    <property type="entry name" value="GT1_Gtf-like"/>
    <property type="match status" value="1"/>
</dbReference>
<evidence type="ECO:0000256" key="4">
    <source>
        <dbReference type="ARBA" id="ARBA00023194"/>
    </source>
</evidence>
<accession>A0A075EYJ0</accession>
<name>A0A075EYJ0_9ACTN</name>
<sequence length="426" mass="45851">MKILFVSMPHPTHFHPMLPLAWALRSAGHEVRVAGHPDLVDTATGAGMTAVPVGRPGWYREDVHEPELYARLMGNGASDHLRTFDWDGKDPDAWSWEGLLGLEKVIVSALLAGISNDPFVEELIAYAEHWRPDLVIWEQLTLGGAVAAEVLGVPHARFLYGLDFIGRAREEFVRLHERRHPAHREDPTREWLEPLVERFGGKWTERLRVGGLTIAATVPGTELDVAGETLGMRYVPYNGPSVVPEWLRRPTERRRVCLTLGLSDEIENTGTTIGEILAGCADLDAEVVVTLAPDAAAALGTLPSNVRPVGFVPLHDLLPTCSAIVHHGGFGSRLTAAYHGVPQLILGHGYDTMMAGERQAALGAGLCLPAGSATAEQIRDGVVRLLDEPAFAAGAAGIRADLLAQPSPAEVVPLLERLVAGAVGVA</sequence>
<dbReference type="GO" id="GO:0017000">
    <property type="term" value="P:antibiotic biosynthetic process"/>
    <property type="evidence" value="ECO:0007669"/>
    <property type="project" value="UniProtKB-KW"/>
</dbReference>
<dbReference type="FunFam" id="3.40.50.2000:FF:000072">
    <property type="entry name" value="Glycosyl transferase"/>
    <property type="match status" value="1"/>
</dbReference>
<evidence type="ECO:0000256" key="1">
    <source>
        <dbReference type="ARBA" id="ARBA00006962"/>
    </source>
</evidence>
<dbReference type="GO" id="GO:0008194">
    <property type="term" value="F:UDP-glycosyltransferase activity"/>
    <property type="evidence" value="ECO:0007669"/>
    <property type="project" value="InterPro"/>
</dbReference>
<dbReference type="InterPro" id="IPR030953">
    <property type="entry name" value="Glycosyl_450act"/>
</dbReference>
<evidence type="ECO:0000256" key="3">
    <source>
        <dbReference type="ARBA" id="ARBA00022679"/>
    </source>
</evidence>
<dbReference type="InterPro" id="IPR010610">
    <property type="entry name" value="EryCIII-like_C"/>
</dbReference>
<dbReference type="PANTHER" id="PTHR48050:SF13">
    <property type="entry name" value="STEROL 3-BETA-GLUCOSYLTRANSFERASE UGT80A2"/>
    <property type="match status" value="1"/>
</dbReference>
<reference evidence="7" key="1">
    <citation type="submission" date="2014-04" db="EMBL/GenBank/DDBJ databases">
        <title>paulomycin gene cluster in Streptomyces sp. YN86.</title>
        <authorList>
            <person name="Li J."/>
            <person name="Xie Z."/>
            <person name="Chen Y."/>
        </authorList>
    </citation>
    <scope>NUCLEOTIDE SEQUENCE</scope>
    <source>
        <strain evidence="7">YN86</strain>
    </source>
</reference>
<keyword evidence="4" id="KW-0045">Antibiotic biosynthesis</keyword>
<keyword evidence="3" id="KW-0808">Transferase</keyword>
<keyword evidence="2" id="KW-0328">Glycosyltransferase</keyword>
<proteinExistence type="inferred from homology"/>
<organism evidence="7">
    <name type="scientific">Streptomyces sp. YN86</name>
    <dbReference type="NCBI Taxonomy" id="1484062"/>
    <lineage>
        <taxon>Bacteria</taxon>
        <taxon>Bacillati</taxon>
        <taxon>Actinomycetota</taxon>
        <taxon>Actinomycetes</taxon>
        <taxon>Kitasatosporales</taxon>
        <taxon>Streptomycetaceae</taxon>
        <taxon>Streptomyces</taxon>
    </lineage>
</organism>
<evidence type="ECO:0000313" key="7">
    <source>
        <dbReference type="EMBL" id="AIE54235.1"/>
    </source>
</evidence>
<feature type="domain" description="Erythromycin biosynthesis protein CIII-like N-terminal" evidence="6">
    <location>
        <begin position="22"/>
        <end position="261"/>
    </location>
</feature>
<dbReference type="AlphaFoldDB" id="A0A075EYJ0"/>
<protein>
    <submittedName>
        <fullName evidence="7">PauY15</fullName>
    </submittedName>
</protein>
<dbReference type="SUPFAM" id="SSF53756">
    <property type="entry name" value="UDP-Glycosyltransferase/glycogen phosphorylase"/>
    <property type="match status" value="1"/>
</dbReference>
<dbReference type="Gene3D" id="3.40.50.2000">
    <property type="entry name" value="Glycogen Phosphorylase B"/>
    <property type="match status" value="2"/>
</dbReference>
<dbReference type="Pfam" id="PF06722">
    <property type="entry name" value="EryCIII-like_C"/>
    <property type="match status" value="1"/>
</dbReference>
<dbReference type="InterPro" id="IPR050426">
    <property type="entry name" value="Glycosyltransferase_28"/>
</dbReference>
<dbReference type="GO" id="GO:0016758">
    <property type="term" value="F:hexosyltransferase activity"/>
    <property type="evidence" value="ECO:0007669"/>
    <property type="project" value="UniProtKB-ARBA"/>
</dbReference>
<comment type="similarity">
    <text evidence="1">Belongs to the glycosyltransferase 28 family.</text>
</comment>
<dbReference type="InterPro" id="IPR002213">
    <property type="entry name" value="UDP_glucos_trans"/>
</dbReference>
<evidence type="ECO:0000256" key="2">
    <source>
        <dbReference type="ARBA" id="ARBA00022676"/>
    </source>
</evidence>
<dbReference type="NCBIfam" id="TIGR04516">
    <property type="entry name" value="glycosyl_450act"/>
    <property type="match status" value="1"/>
</dbReference>
<dbReference type="PANTHER" id="PTHR48050">
    <property type="entry name" value="STEROL 3-BETA-GLUCOSYLTRANSFERASE"/>
    <property type="match status" value="1"/>
</dbReference>
<dbReference type="EMBL" id="KJ721165">
    <property type="protein sequence ID" value="AIE54235.1"/>
    <property type="molecule type" value="Genomic_DNA"/>
</dbReference>
<evidence type="ECO:0000259" key="5">
    <source>
        <dbReference type="Pfam" id="PF06722"/>
    </source>
</evidence>
<dbReference type="Pfam" id="PF21036">
    <property type="entry name" value="EryCIII-like_N"/>
    <property type="match status" value="1"/>
</dbReference>
<feature type="domain" description="Erythromycin biosynthesis protein CIII-like C-terminal" evidence="5">
    <location>
        <begin position="276"/>
        <end position="418"/>
    </location>
</feature>
<evidence type="ECO:0000259" key="6">
    <source>
        <dbReference type="Pfam" id="PF21036"/>
    </source>
</evidence>